<dbReference type="EMBL" id="CU466930">
    <property type="protein sequence ID" value="CAO81406.1"/>
    <property type="molecule type" value="Genomic_DNA"/>
</dbReference>
<proteinExistence type="inferred from homology"/>
<dbReference type="CDD" id="cd06439">
    <property type="entry name" value="CESA_like_1"/>
    <property type="match status" value="1"/>
</dbReference>
<keyword evidence="4" id="KW-1133">Transmembrane helix</keyword>
<evidence type="ECO:0000259" key="5">
    <source>
        <dbReference type="Pfam" id="PF00535"/>
    </source>
</evidence>
<accession>B0VFW4</accession>
<evidence type="ECO:0000313" key="6">
    <source>
        <dbReference type="EMBL" id="CAO81406.1"/>
    </source>
</evidence>
<keyword evidence="4" id="KW-0472">Membrane</keyword>
<dbReference type="GO" id="GO:0016757">
    <property type="term" value="F:glycosyltransferase activity"/>
    <property type="evidence" value="ECO:0007669"/>
    <property type="project" value="UniProtKB-KW"/>
</dbReference>
<dbReference type="CAZy" id="GT2">
    <property type="family name" value="Glycosyltransferase Family 2"/>
</dbReference>
<gene>
    <name evidence="6" type="ordered locus">CLOAM1567</name>
</gene>
<dbReference type="SUPFAM" id="SSF53448">
    <property type="entry name" value="Nucleotide-diphospho-sugar transferases"/>
    <property type="match status" value="1"/>
</dbReference>
<protein>
    <submittedName>
        <fullName evidence="6">Glycosyl transferase, group 2 family protein</fullName>
    </submittedName>
</protein>
<dbReference type="KEGG" id="caci:CLOAM1567"/>
<dbReference type="RefSeq" id="WP_015425264.1">
    <property type="nucleotide sequence ID" value="NC_020449.1"/>
</dbReference>
<dbReference type="OrthoDB" id="9766971at2"/>
<keyword evidence="4" id="KW-0812">Transmembrane</keyword>
<reference evidence="6 7" key="1">
    <citation type="journal article" date="2008" name="J. Bacteriol.">
        <title>'Candidatus Cloacamonas acidaminovorans': genome sequence reconstruction provides a first glimpse of a new bacterial division.</title>
        <authorList>
            <person name="Pelletier E."/>
            <person name="Kreimeyer A."/>
            <person name="Bocs S."/>
            <person name="Rouy Z."/>
            <person name="Gyapay G."/>
            <person name="Chouari R."/>
            <person name="Riviere D."/>
            <person name="Ganesan A."/>
            <person name="Daegelen P."/>
            <person name="Sghir A."/>
            <person name="Cohen G.N."/>
            <person name="Medigue C."/>
            <person name="Weissenbach J."/>
            <person name="Le Paslier D."/>
        </authorList>
    </citation>
    <scope>NUCLEOTIDE SEQUENCE [LARGE SCALE GENOMIC DNA]</scope>
    <source>
        <strain evidence="7">Evry</strain>
    </source>
</reference>
<evidence type="ECO:0000256" key="4">
    <source>
        <dbReference type="SAM" id="Phobius"/>
    </source>
</evidence>
<dbReference type="Pfam" id="PF00535">
    <property type="entry name" value="Glycos_transf_2"/>
    <property type="match status" value="1"/>
</dbReference>
<keyword evidence="3 6" id="KW-0808">Transferase</keyword>
<dbReference type="eggNOG" id="COG1215">
    <property type="taxonomic scope" value="Bacteria"/>
</dbReference>
<dbReference type="PANTHER" id="PTHR43630:SF1">
    <property type="entry name" value="POLY-BETA-1,6-N-ACETYL-D-GLUCOSAMINE SYNTHASE"/>
    <property type="match status" value="1"/>
</dbReference>
<sequence length="382" mass="44162">MVIAKIVFWISWLLLAYHFVGYGLFLFIITSLFKKAKISIPAPDVYPSITVICSAYNEEKVIEEKIRSFLQLNYPKDRIKMIIISDDSTDRTNEIVQKYTDQNISLVIQKPRAGKQNAHNLVLPLLDTDYVLSTDANSIFTPDCVQLLVAKMLSDKRIGLVSGEVKMVKRGSKQSGEAHYWKYEAFLKLMDSRLKTLIGANGPIYLIKRELFSEIPSNSPDDFERVLLTLKRRFIAAYEPQAIIYEEVTEKATEEISRKVRIITQEWCVLKRNIELLNPFRYPAVSFILFSHKVLRWLFFVFVLTGFVSNAFLLQFGFYRIVFILQVIFYLLGTIGLISQEKGHHIPLTGIPGYFVAMVYSSALAFWNFLQNKKINLWQPVR</sequence>
<dbReference type="PANTHER" id="PTHR43630">
    <property type="entry name" value="POLY-BETA-1,6-N-ACETYL-D-GLUCOSAMINE SYNTHASE"/>
    <property type="match status" value="1"/>
</dbReference>
<feature type="transmembrane region" description="Helical" evidence="4">
    <location>
        <begin position="6"/>
        <end position="29"/>
    </location>
</feature>
<feature type="domain" description="Glycosyltransferase 2-like" evidence="5">
    <location>
        <begin position="50"/>
        <end position="214"/>
    </location>
</feature>
<dbReference type="InterPro" id="IPR001173">
    <property type="entry name" value="Glyco_trans_2-like"/>
</dbReference>
<organism evidence="6 7">
    <name type="scientific">Cloacimonas acidaminovorans (strain Evry)</name>
    <dbReference type="NCBI Taxonomy" id="459349"/>
    <lineage>
        <taxon>Bacteria</taxon>
        <taxon>Pseudomonadati</taxon>
        <taxon>Candidatus Cloacimonadota</taxon>
        <taxon>Candidatus Cloacimonadia</taxon>
        <taxon>Candidatus Cloacimonadales</taxon>
        <taxon>Candidatus Cloacimonadaceae</taxon>
        <taxon>Candidatus Cloacimonas</taxon>
    </lineage>
</organism>
<comment type="similarity">
    <text evidence="1">Belongs to the glycosyltransferase 2 family.</text>
</comment>
<feature type="transmembrane region" description="Helical" evidence="4">
    <location>
        <begin position="318"/>
        <end position="339"/>
    </location>
</feature>
<evidence type="ECO:0000256" key="2">
    <source>
        <dbReference type="ARBA" id="ARBA00022676"/>
    </source>
</evidence>
<keyword evidence="7" id="KW-1185">Reference proteome</keyword>
<keyword evidence="2" id="KW-0328">Glycosyltransferase</keyword>
<dbReference type="HOGENOM" id="CLU_046109_0_0_0"/>
<dbReference type="STRING" id="459349.CLOAM1567"/>
<evidence type="ECO:0000313" key="7">
    <source>
        <dbReference type="Proteomes" id="UP000002019"/>
    </source>
</evidence>
<feature type="transmembrane region" description="Helical" evidence="4">
    <location>
        <begin position="351"/>
        <end position="370"/>
    </location>
</feature>
<dbReference type="Gene3D" id="3.90.550.10">
    <property type="entry name" value="Spore Coat Polysaccharide Biosynthesis Protein SpsA, Chain A"/>
    <property type="match status" value="1"/>
</dbReference>
<evidence type="ECO:0000256" key="1">
    <source>
        <dbReference type="ARBA" id="ARBA00006739"/>
    </source>
</evidence>
<name>B0VFW4_CLOAI</name>
<evidence type="ECO:0000256" key="3">
    <source>
        <dbReference type="ARBA" id="ARBA00022679"/>
    </source>
</evidence>
<dbReference type="AlphaFoldDB" id="B0VFW4"/>
<dbReference type="InterPro" id="IPR029044">
    <property type="entry name" value="Nucleotide-diphossugar_trans"/>
</dbReference>
<feature type="transmembrane region" description="Helical" evidence="4">
    <location>
        <begin position="294"/>
        <end position="312"/>
    </location>
</feature>
<dbReference type="Proteomes" id="UP000002019">
    <property type="component" value="Chromosome"/>
</dbReference>